<keyword evidence="2" id="KW-0813">Transport</keyword>
<keyword evidence="5" id="KW-0472">Membrane</keyword>
<dbReference type="Proteomes" id="UP000259610">
    <property type="component" value="Unassembled WGS sequence"/>
</dbReference>
<dbReference type="GO" id="GO:0009279">
    <property type="term" value="C:cell outer membrane"/>
    <property type="evidence" value="ECO:0007669"/>
    <property type="project" value="UniProtKB-SubCell"/>
</dbReference>
<comment type="subcellular location">
    <subcellularLocation>
        <location evidence="1">Cell outer membrane</location>
        <topology evidence="1">Multi-pass membrane protein</topology>
    </subcellularLocation>
</comment>
<dbReference type="InterPro" id="IPR057601">
    <property type="entry name" value="Oar-like_b-barrel"/>
</dbReference>
<dbReference type="AlphaFoldDB" id="A0A3B9GVY2"/>
<evidence type="ECO:0000256" key="5">
    <source>
        <dbReference type="ARBA" id="ARBA00023136"/>
    </source>
</evidence>
<dbReference type="PANTHER" id="PTHR30069">
    <property type="entry name" value="TONB-DEPENDENT OUTER MEMBRANE RECEPTOR"/>
    <property type="match status" value="1"/>
</dbReference>
<gene>
    <name evidence="9" type="ORF">DCG58_04645</name>
</gene>
<name>A0A3B9GVY2_9PROT</name>
<evidence type="ECO:0000259" key="8">
    <source>
        <dbReference type="Pfam" id="PF25183"/>
    </source>
</evidence>
<dbReference type="GO" id="GO:0015344">
    <property type="term" value="F:siderophore uptake transmembrane transporter activity"/>
    <property type="evidence" value="ECO:0007669"/>
    <property type="project" value="TreeGrafter"/>
</dbReference>
<dbReference type="EMBL" id="DMAN01000099">
    <property type="protein sequence ID" value="HAE26426.1"/>
    <property type="molecule type" value="Genomic_DNA"/>
</dbReference>
<reference evidence="9 10" key="1">
    <citation type="journal article" date="2018" name="Nat. Biotechnol.">
        <title>A standardized bacterial taxonomy based on genome phylogeny substantially revises the tree of life.</title>
        <authorList>
            <person name="Parks D.H."/>
            <person name="Chuvochina M."/>
            <person name="Waite D.W."/>
            <person name="Rinke C."/>
            <person name="Skarshewski A."/>
            <person name="Chaumeil P.A."/>
            <person name="Hugenholtz P."/>
        </authorList>
    </citation>
    <scope>NUCLEOTIDE SEQUENCE [LARGE SCALE GENOMIC DNA]</scope>
    <source>
        <strain evidence="9">UBA8733</strain>
    </source>
</reference>
<dbReference type="InterPro" id="IPR008969">
    <property type="entry name" value="CarboxyPept-like_regulatory"/>
</dbReference>
<feature type="signal peptide" evidence="7">
    <location>
        <begin position="1"/>
        <end position="26"/>
    </location>
</feature>
<keyword evidence="7" id="KW-0732">Signal</keyword>
<dbReference type="InterPro" id="IPR036942">
    <property type="entry name" value="Beta-barrel_TonB_sf"/>
</dbReference>
<dbReference type="Gene3D" id="2.40.170.20">
    <property type="entry name" value="TonB-dependent receptor, beta-barrel domain"/>
    <property type="match status" value="1"/>
</dbReference>
<evidence type="ECO:0000256" key="3">
    <source>
        <dbReference type="ARBA" id="ARBA00022452"/>
    </source>
</evidence>
<dbReference type="Pfam" id="PF13620">
    <property type="entry name" value="CarboxypepD_reg"/>
    <property type="match status" value="1"/>
</dbReference>
<organism evidence="9 10">
    <name type="scientific">Hyphomonas adhaerens</name>
    <dbReference type="NCBI Taxonomy" id="81029"/>
    <lineage>
        <taxon>Bacteria</taxon>
        <taxon>Pseudomonadati</taxon>
        <taxon>Pseudomonadota</taxon>
        <taxon>Alphaproteobacteria</taxon>
        <taxon>Hyphomonadales</taxon>
        <taxon>Hyphomonadaceae</taxon>
        <taxon>Hyphomonas</taxon>
    </lineage>
</organism>
<evidence type="ECO:0000313" key="9">
    <source>
        <dbReference type="EMBL" id="HAE26426.1"/>
    </source>
</evidence>
<accession>A0A3B9GVY2</accession>
<comment type="caution">
    <text evidence="9">The sequence shown here is derived from an EMBL/GenBank/DDBJ whole genome shotgun (WGS) entry which is preliminary data.</text>
</comment>
<feature type="domain" description="TonB-dependent transporter Oar-like beta-barrel" evidence="8">
    <location>
        <begin position="350"/>
        <end position="991"/>
    </location>
</feature>
<evidence type="ECO:0000256" key="2">
    <source>
        <dbReference type="ARBA" id="ARBA00022448"/>
    </source>
</evidence>
<evidence type="ECO:0000256" key="6">
    <source>
        <dbReference type="ARBA" id="ARBA00023237"/>
    </source>
</evidence>
<dbReference type="InterPro" id="IPR039426">
    <property type="entry name" value="TonB-dep_rcpt-like"/>
</dbReference>
<keyword evidence="6" id="KW-0998">Cell outer membrane</keyword>
<dbReference type="RefSeq" id="WP_272987417.1">
    <property type="nucleotide sequence ID" value="NZ_CAJWRG010000111.1"/>
</dbReference>
<dbReference type="GO" id="GO:0044718">
    <property type="term" value="P:siderophore transmembrane transport"/>
    <property type="evidence" value="ECO:0007669"/>
    <property type="project" value="TreeGrafter"/>
</dbReference>
<keyword evidence="3" id="KW-1134">Transmembrane beta strand</keyword>
<evidence type="ECO:0000256" key="1">
    <source>
        <dbReference type="ARBA" id="ARBA00004571"/>
    </source>
</evidence>
<protein>
    <recommendedName>
        <fullName evidence="8">TonB-dependent transporter Oar-like beta-barrel domain-containing protein</fullName>
    </recommendedName>
</protein>
<dbReference type="SUPFAM" id="SSF49464">
    <property type="entry name" value="Carboxypeptidase regulatory domain-like"/>
    <property type="match status" value="1"/>
</dbReference>
<proteinExistence type="predicted"/>
<dbReference type="SUPFAM" id="SSF56935">
    <property type="entry name" value="Porins"/>
    <property type="match status" value="1"/>
</dbReference>
<dbReference type="PANTHER" id="PTHR30069:SF46">
    <property type="entry name" value="OAR PROTEIN"/>
    <property type="match status" value="1"/>
</dbReference>
<evidence type="ECO:0000256" key="4">
    <source>
        <dbReference type="ARBA" id="ARBA00022692"/>
    </source>
</evidence>
<feature type="domain" description="TonB-dependent transporter Oar-like beta-barrel" evidence="8">
    <location>
        <begin position="242"/>
        <end position="313"/>
    </location>
</feature>
<sequence>MINWNNFARGAAVSAIAISVAGVASAQITSSNLNGQVTDENGAPVAGATVTVTHTPTGTTSTETTSSNGVFFESGLRVGGPYTITAETADGTATQKNIYLQPSSNSLTIQLEPQDARTLETVVVMGVTGSRLDLNGGVGSAFTSSDILNQPATERDLIATLVRDPLAFSTGEGIMSVAGMNPRFNALAIDGSIQGDDFGLSSSTYATKRAPISLDAVESASVVASDYSVKSSGFTGGLVNVITKSGTNEFDGSLFYFKQDEDYLGNSAFDQYIEQPAFNEKEYGGTLGGPIIKDKLWFFGSYDKFESGSSANFTQGDIDGNTDPRLYAGLNDIVQTVYGFDMGGRPTVVSQPETSERFLGKIDWQINENHRASFTYQSTEETGVSNVSRTSFQSAYYATPTKLEAYTGQLYSDWTANLSTELRINYKEYSRSQDCNAGSNIGEFSIRLSEADLVGTAFEGYLDDGDANTAETRDTTFTGGCDVYRQGNTFDDQRLQLFGAANYTMGDHFITVGGEYQDYKLDNLFAQRSVGQFVFNDIADLQNQTASVSILLPDTGIAEDTRAAWGYNTLALFAQDSWQVRHDFRLDYGFRYETIMQDDKPRARSFFQTAYGDSNTENLDGNSLFMPRVSFEYTPFERTKLTGGFGLFAGGDPQVWTSAAFTPPIFFESGTFTGVNPSSGTPAALITAVQQNNANDPGPIDIISPNFKTPSDWKASLRLDQRFDLNFDNFGVTLGDDYLVSFQALYAMTNQGFRWENLAQTRLAATQPLGVAPDGRPIYADLDDLGINNAIQLTNYDQGESLTLTAALSKDYDNGLGFYASYAHQDIEAVTPGSSSRGVSNFRSIIDSDRNNPSAYTSEYQVENAFKLSLSYEKEIFGNLTSRFNLFGQVYSGEPFSYTFDVDRNNALFGRAGDGESPYDNDLLYVPAISGNAISDPNVVLASGFDEAGFIEYGKGHDFAWGKIQDRNADESTWNQRWDFQWEQELPFFNKRAAKYVGDNSLKFIVNIKNVANLLNDEWGTQYNGPSYDTLNIVSADIVSAADVAAFGVDGAAALTGDAPRTTCLAAGDCVYRFNDFDADPSSSRSLTQSTYEIRIGLRYQF</sequence>
<dbReference type="Pfam" id="PF25183">
    <property type="entry name" value="OMP_b-brl_4"/>
    <property type="match status" value="2"/>
</dbReference>
<feature type="chain" id="PRO_5017830129" description="TonB-dependent transporter Oar-like beta-barrel domain-containing protein" evidence="7">
    <location>
        <begin position="27"/>
        <end position="1102"/>
    </location>
</feature>
<keyword evidence="4" id="KW-0812">Transmembrane</keyword>
<evidence type="ECO:0000313" key="10">
    <source>
        <dbReference type="Proteomes" id="UP000259610"/>
    </source>
</evidence>
<dbReference type="Gene3D" id="2.60.40.1120">
    <property type="entry name" value="Carboxypeptidase-like, regulatory domain"/>
    <property type="match status" value="1"/>
</dbReference>
<evidence type="ECO:0000256" key="7">
    <source>
        <dbReference type="SAM" id="SignalP"/>
    </source>
</evidence>